<dbReference type="PANTHER" id="PTHR15503:SF22">
    <property type="entry name" value="TRANSPOSON TY3-I GAG POLYPROTEIN"/>
    <property type="match status" value="1"/>
</dbReference>
<evidence type="ECO:0000259" key="4">
    <source>
        <dbReference type="PROSITE" id="PS50158"/>
    </source>
</evidence>
<evidence type="ECO:0000256" key="1">
    <source>
        <dbReference type="ARBA" id="ARBA00022664"/>
    </source>
</evidence>
<evidence type="ECO:0000313" key="6">
    <source>
        <dbReference type="Proteomes" id="UP000054217"/>
    </source>
</evidence>
<feature type="compositionally biased region" description="Low complexity" evidence="3">
    <location>
        <begin position="418"/>
        <end position="439"/>
    </location>
</feature>
<reference evidence="6" key="2">
    <citation type="submission" date="2015-01" db="EMBL/GenBank/DDBJ databases">
        <title>Evolutionary Origins and Diversification of the Mycorrhizal Mutualists.</title>
        <authorList>
            <consortium name="DOE Joint Genome Institute"/>
            <consortium name="Mycorrhizal Genomics Consortium"/>
            <person name="Kohler A."/>
            <person name="Kuo A."/>
            <person name="Nagy L.G."/>
            <person name="Floudas D."/>
            <person name="Copeland A."/>
            <person name="Barry K.W."/>
            <person name="Cichocki N."/>
            <person name="Veneault-Fourrey C."/>
            <person name="LaButti K."/>
            <person name="Lindquist E.A."/>
            <person name="Lipzen A."/>
            <person name="Lundell T."/>
            <person name="Morin E."/>
            <person name="Murat C."/>
            <person name="Riley R."/>
            <person name="Ohm R."/>
            <person name="Sun H."/>
            <person name="Tunlid A."/>
            <person name="Henrissat B."/>
            <person name="Grigoriev I.V."/>
            <person name="Hibbett D.S."/>
            <person name="Martin F."/>
        </authorList>
    </citation>
    <scope>NUCLEOTIDE SEQUENCE [LARGE SCALE GENOMIC DNA]</scope>
    <source>
        <strain evidence="6">Marx 270</strain>
    </source>
</reference>
<gene>
    <name evidence="5" type="ORF">M404DRAFT_23286</name>
</gene>
<dbReference type="HOGENOM" id="CLU_033743_1_0_1"/>
<dbReference type="InterPro" id="IPR036875">
    <property type="entry name" value="Znf_CCHC_sf"/>
</dbReference>
<keyword evidence="6" id="KW-1185">Reference proteome</keyword>
<evidence type="ECO:0000256" key="2">
    <source>
        <dbReference type="PROSITE-ProRule" id="PRU00047"/>
    </source>
</evidence>
<accession>A0A0C3P4P4</accession>
<dbReference type="Pfam" id="PF03732">
    <property type="entry name" value="Retrotrans_gag"/>
    <property type="match status" value="1"/>
</dbReference>
<keyword evidence="1" id="KW-0507">mRNA processing</keyword>
<organism evidence="5 6">
    <name type="scientific">Pisolithus tinctorius Marx 270</name>
    <dbReference type="NCBI Taxonomy" id="870435"/>
    <lineage>
        <taxon>Eukaryota</taxon>
        <taxon>Fungi</taxon>
        <taxon>Dikarya</taxon>
        <taxon>Basidiomycota</taxon>
        <taxon>Agaricomycotina</taxon>
        <taxon>Agaricomycetes</taxon>
        <taxon>Agaricomycetidae</taxon>
        <taxon>Boletales</taxon>
        <taxon>Sclerodermatineae</taxon>
        <taxon>Pisolithaceae</taxon>
        <taxon>Pisolithus</taxon>
    </lineage>
</organism>
<dbReference type="AlphaFoldDB" id="A0A0C3P4P4"/>
<feature type="domain" description="CCHC-type" evidence="4">
    <location>
        <begin position="395"/>
        <end position="410"/>
    </location>
</feature>
<dbReference type="InterPro" id="IPR001878">
    <property type="entry name" value="Znf_CCHC"/>
</dbReference>
<proteinExistence type="predicted"/>
<dbReference type="OrthoDB" id="2688047at2759"/>
<feature type="region of interest" description="Disordered" evidence="3">
    <location>
        <begin position="311"/>
        <end position="381"/>
    </location>
</feature>
<dbReference type="STRING" id="870435.A0A0C3P4P4"/>
<dbReference type="SUPFAM" id="SSF57756">
    <property type="entry name" value="Retrovirus zinc finger-like domains"/>
    <property type="match status" value="1"/>
</dbReference>
<name>A0A0C3P4P4_PISTI</name>
<keyword evidence="2" id="KW-0479">Metal-binding</keyword>
<feature type="compositionally biased region" description="Polar residues" evidence="3">
    <location>
        <begin position="14"/>
        <end position="23"/>
    </location>
</feature>
<evidence type="ECO:0000256" key="3">
    <source>
        <dbReference type="SAM" id="MobiDB-lite"/>
    </source>
</evidence>
<dbReference type="Proteomes" id="UP000054217">
    <property type="component" value="Unassembled WGS sequence"/>
</dbReference>
<dbReference type="GO" id="GO:0008270">
    <property type="term" value="F:zinc ion binding"/>
    <property type="evidence" value="ECO:0007669"/>
    <property type="project" value="UniProtKB-KW"/>
</dbReference>
<feature type="compositionally biased region" description="Low complexity" evidence="3">
    <location>
        <begin position="315"/>
        <end position="331"/>
    </location>
</feature>
<dbReference type="GO" id="GO:0003676">
    <property type="term" value="F:nucleic acid binding"/>
    <property type="evidence" value="ECO:0007669"/>
    <property type="project" value="InterPro"/>
</dbReference>
<dbReference type="PROSITE" id="PS50158">
    <property type="entry name" value="ZF_CCHC"/>
    <property type="match status" value="1"/>
</dbReference>
<protein>
    <recommendedName>
        <fullName evidence="4">CCHC-type domain-containing protein</fullName>
    </recommendedName>
</protein>
<feature type="compositionally biased region" description="Basic and acidic residues" evidence="3">
    <location>
        <begin position="371"/>
        <end position="381"/>
    </location>
</feature>
<sequence length="439" mass="47493">MATKTHFQPPHGHSATNPNSASASGARRKTALAVLGTTRHSPDPVSPFRGFSAHTSNTPTPHCPTAPIPEGDPGDDGPGDNNDNNPDDDDPGDNGPGDDNLEDNDPDFPDPDTEPAITVLDNLASAITLLACNACTNPETSSRTKLCEPNTFNGTDPKKLCAFFIQCKLNFQDCPQAFRTDCAKVIFVQSYLKGMALEWFEPDLLRLDDPDDQPLWMDSWREFVLELQTTFGPHDPVTDTESQLDYLHMKESQHINKYVVDFNWLALQVRGYGDDEVCQVGKPQTLHELCCLAQEIDAHYWECKEEVQQASKHQGSSNSSNNKSSGSGNNNQAKTGQDKSKTSSNNNSGSSPKLASSKPGNNNNSNSSKPEPSKLGKDGKLTPEEHKHRIEGNLCMFCGGPGHFTDKCPKKAGKAKARAAATTKATPASGSGSTPKTKK</sequence>
<keyword evidence="2" id="KW-0862">Zinc</keyword>
<feature type="region of interest" description="Disordered" evidence="3">
    <location>
        <begin position="1"/>
        <end position="115"/>
    </location>
</feature>
<dbReference type="EMBL" id="KN831958">
    <property type="protein sequence ID" value="KIO08035.1"/>
    <property type="molecule type" value="Genomic_DNA"/>
</dbReference>
<reference evidence="5 6" key="1">
    <citation type="submission" date="2014-04" db="EMBL/GenBank/DDBJ databases">
        <authorList>
            <consortium name="DOE Joint Genome Institute"/>
            <person name="Kuo A."/>
            <person name="Kohler A."/>
            <person name="Costa M.D."/>
            <person name="Nagy L.G."/>
            <person name="Floudas D."/>
            <person name="Copeland A."/>
            <person name="Barry K.W."/>
            <person name="Cichocki N."/>
            <person name="Veneault-Fourrey C."/>
            <person name="LaButti K."/>
            <person name="Lindquist E.A."/>
            <person name="Lipzen A."/>
            <person name="Lundell T."/>
            <person name="Morin E."/>
            <person name="Murat C."/>
            <person name="Sun H."/>
            <person name="Tunlid A."/>
            <person name="Henrissat B."/>
            <person name="Grigoriev I.V."/>
            <person name="Hibbett D.S."/>
            <person name="Martin F."/>
            <person name="Nordberg H.P."/>
            <person name="Cantor M.N."/>
            <person name="Hua S.X."/>
        </authorList>
    </citation>
    <scope>NUCLEOTIDE SEQUENCE [LARGE SCALE GENOMIC DNA]</scope>
    <source>
        <strain evidence="5 6">Marx 270</strain>
    </source>
</reference>
<feature type="region of interest" description="Disordered" evidence="3">
    <location>
        <begin position="406"/>
        <end position="439"/>
    </location>
</feature>
<dbReference type="InParanoid" id="A0A0C3P4P4"/>
<dbReference type="GO" id="GO:0006397">
    <property type="term" value="P:mRNA processing"/>
    <property type="evidence" value="ECO:0007669"/>
    <property type="project" value="UniProtKB-KW"/>
</dbReference>
<dbReference type="InterPro" id="IPR005162">
    <property type="entry name" value="Retrotrans_gag_dom"/>
</dbReference>
<evidence type="ECO:0000313" key="5">
    <source>
        <dbReference type="EMBL" id="KIO08035.1"/>
    </source>
</evidence>
<feature type="compositionally biased region" description="Acidic residues" evidence="3">
    <location>
        <begin position="99"/>
        <end position="113"/>
    </location>
</feature>
<keyword evidence="2" id="KW-0863">Zinc-finger</keyword>
<feature type="compositionally biased region" description="Low complexity" evidence="3">
    <location>
        <begin position="342"/>
        <end position="370"/>
    </location>
</feature>
<dbReference type="InterPro" id="IPR032567">
    <property type="entry name" value="RTL1-rel"/>
</dbReference>
<dbReference type="PANTHER" id="PTHR15503">
    <property type="entry name" value="LDOC1 RELATED"/>
    <property type="match status" value="1"/>
</dbReference>